<dbReference type="InterPro" id="IPR001547">
    <property type="entry name" value="Glyco_hydro_5"/>
</dbReference>
<keyword evidence="6 9" id="KW-0732">Signal</keyword>
<evidence type="ECO:0000313" key="11">
    <source>
        <dbReference type="EMBL" id="EMR71250.1"/>
    </source>
</evidence>
<evidence type="ECO:0000256" key="9">
    <source>
        <dbReference type="SAM" id="SignalP"/>
    </source>
</evidence>
<comment type="catalytic activity">
    <reaction evidence="1">
        <text>Random hydrolysis of (1-&gt;4)-beta-D-mannosidic linkages in mannans, galactomannans and glucomannans.</text>
        <dbReference type="EC" id="3.2.1.78"/>
    </reaction>
</comment>
<dbReference type="Pfam" id="PF26410">
    <property type="entry name" value="GH5_mannosidase"/>
    <property type="match status" value="1"/>
</dbReference>
<dbReference type="GO" id="GO:0005576">
    <property type="term" value="C:extracellular region"/>
    <property type="evidence" value="ECO:0007669"/>
    <property type="project" value="UniProtKB-SubCell"/>
</dbReference>
<keyword evidence="5" id="KW-0964">Secreted</keyword>
<evidence type="ECO:0000259" key="10">
    <source>
        <dbReference type="Pfam" id="PF26410"/>
    </source>
</evidence>
<dbReference type="STRING" id="1287681.M7TX57"/>
<comment type="similarity">
    <text evidence="3">Belongs to the glycosyl hydrolase 5 (cellulase A) family.</text>
</comment>
<keyword evidence="8" id="KW-0326">Glycosidase</keyword>
<evidence type="ECO:0000256" key="2">
    <source>
        <dbReference type="ARBA" id="ARBA00004613"/>
    </source>
</evidence>
<protein>
    <recommendedName>
        <fullName evidence="4">mannan endo-1,4-beta-mannosidase</fullName>
        <ecNumber evidence="4">3.2.1.78</ecNumber>
    </recommendedName>
</protein>
<gene>
    <name evidence="11" type="ORF">UCREL1_1714</name>
</gene>
<evidence type="ECO:0000313" key="12">
    <source>
        <dbReference type="Proteomes" id="UP000012174"/>
    </source>
</evidence>
<evidence type="ECO:0000256" key="4">
    <source>
        <dbReference type="ARBA" id="ARBA00012706"/>
    </source>
</evidence>
<keyword evidence="12" id="KW-1185">Reference proteome</keyword>
<dbReference type="GO" id="GO:0016985">
    <property type="term" value="F:mannan endo-1,4-beta-mannosidase activity"/>
    <property type="evidence" value="ECO:0007669"/>
    <property type="project" value="UniProtKB-EC"/>
</dbReference>
<dbReference type="OMA" id="DTIDWAV"/>
<dbReference type="eggNOG" id="ENOG502QVA9">
    <property type="taxonomic scope" value="Eukaryota"/>
</dbReference>
<dbReference type="HOGENOM" id="CLU_032232_2_0_1"/>
<feature type="domain" description="Glycoside hydrolase family 5" evidence="10">
    <location>
        <begin position="80"/>
        <end position="263"/>
    </location>
</feature>
<dbReference type="Gene3D" id="3.20.20.80">
    <property type="entry name" value="Glycosidases"/>
    <property type="match status" value="1"/>
</dbReference>
<name>M7TX57_EUTLA</name>
<dbReference type="PANTHER" id="PTHR31451">
    <property type="match status" value="1"/>
</dbReference>
<organism evidence="11 12">
    <name type="scientific">Eutypa lata (strain UCR-EL1)</name>
    <name type="common">Grapevine dieback disease fungus</name>
    <name type="synonym">Eutypa armeniacae</name>
    <dbReference type="NCBI Taxonomy" id="1287681"/>
    <lineage>
        <taxon>Eukaryota</taxon>
        <taxon>Fungi</taxon>
        <taxon>Dikarya</taxon>
        <taxon>Ascomycota</taxon>
        <taxon>Pezizomycotina</taxon>
        <taxon>Sordariomycetes</taxon>
        <taxon>Xylariomycetidae</taxon>
        <taxon>Xylariales</taxon>
        <taxon>Diatrypaceae</taxon>
        <taxon>Eutypa</taxon>
    </lineage>
</organism>
<accession>M7TX57</accession>
<evidence type="ECO:0000256" key="8">
    <source>
        <dbReference type="ARBA" id="ARBA00023295"/>
    </source>
</evidence>
<feature type="signal peptide" evidence="9">
    <location>
        <begin position="1"/>
        <end position="24"/>
    </location>
</feature>
<sequence>MKPSLLFWATATSALSLSLPRSKAALSPVTRNGTKLLVDGAEWKAVGPNIYWLGLDENVTPAAGEPYDPATKASYPTKGRITDALATVQALGGTAIRTHTIGVSVGSPLSAVPEPGAVNEAAFEAIDWAVYQAGQYGVRLLVPLTDNWDYYHGGKYTFLRWAGFDLTQGRDSNNPLIQQFYTNETITAAFHEYVRTLLTHRNKYNNLTYAEDPAIFAYESGNELEGPVSRDLDVPVTWVRDLARLVKDLAPIKLFVDGTYGVSEAHLAIDEVDIYSDHGYPIDVAKLRANIELVAAAGKTFFAGEYDWTGQRGGAPLEDFYRVLEESPAACGDAFWSLFGRNLPDCDTFVDHADGLTLHYGSPANTPATNSRIQLIRKHFLAMSQGLDISPNETLPAVPCPPSTL</sequence>
<dbReference type="SUPFAM" id="SSF51445">
    <property type="entry name" value="(Trans)glycosidases"/>
    <property type="match status" value="1"/>
</dbReference>
<dbReference type="EMBL" id="KB705675">
    <property type="protein sequence ID" value="EMR71250.1"/>
    <property type="molecule type" value="Genomic_DNA"/>
</dbReference>
<dbReference type="AlphaFoldDB" id="M7TX57"/>
<evidence type="ECO:0000256" key="6">
    <source>
        <dbReference type="ARBA" id="ARBA00022729"/>
    </source>
</evidence>
<reference evidence="12" key="1">
    <citation type="journal article" date="2013" name="Genome Announc.">
        <title>Draft genome sequence of the grapevine dieback fungus Eutypa lata UCR-EL1.</title>
        <authorList>
            <person name="Blanco-Ulate B."/>
            <person name="Rolshausen P.E."/>
            <person name="Cantu D."/>
        </authorList>
    </citation>
    <scope>NUCLEOTIDE SEQUENCE [LARGE SCALE GENOMIC DNA]</scope>
    <source>
        <strain evidence="12">UCR-EL1</strain>
    </source>
</reference>
<evidence type="ECO:0000256" key="1">
    <source>
        <dbReference type="ARBA" id="ARBA00001678"/>
    </source>
</evidence>
<feature type="chain" id="PRO_5004086145" description="mannan endo-1,4-beta-mannosidase" evidence="9">
    <location>
        <begin position="25"/>
        <end position="405"/>
    </location>
</feature>
<dbReference type="KEGG" id="ela:UCREL1_1714"/>
<keyword evidence="7 11" id="KW-0378">Hydrolase</keyword>
<dbReference type="Proteomes" id="UP000012174">
    <property type="component" value="Unassembled WGS sequence"/>
</dbReference>
<proteinExistence type="inferred from homology"/>
<dbReference type="InterPro" id="IPR017853">
    <property type="entry name" value="GH"/>
</dbReference>
<evidence type="ECO:0000256" key="3">
    <source>
        <dbReference type="ARBA" id="ARBA00005641"/>
    </source>
</evidence>
<evidence type="ECO:0000256" key="5">
    <source>
        <dbReference type="ARBA" id="ARBA00022525"/>
    </source>
</evidence>
<dbReference type="OrthoDB" id="4725159at2759"/>
<comment type="subcellular location">
    <subcellularLocation>
        <location evidence="2">Secreted</location>
    </subcellularLocation>
</comment>
<dbReference type="PANTHER" id="PTHR31451:SF39">
    <property type="entry name" value="MANNAN ENDO-1,4-BETA-MANNOSIDASE 1"/>
    <property type="match status" value="1"/>
</dbReference>
<evidence type="ECO:0000256" key="7">
    <source>
        <dbReference type="ARBA" id="ARBA00022801"/>
    </source>
</evidence>
<dbReference type="InterPro" id="IPR045053">
    <property type="entry name" value="MAN-like"/>
</dbReference>
<dbReference type="EC" id="3.2.1.78" evidence="4"/>